<proteinExistence type="predicted"/>
<accession>A0A7H1DVB9</accession>
<keyword evidence="3" id="KW-1185">Reference proteome</keyword>
<feature type="compositionally biased region" description="Low complexity" evidence="1">
    <location>
        <begin position="89"/>
        <end position="106"/>
    </location>
</feature>
<evidence type="ECO:0008006" key="4">
    <source>
        <dbReference type="Google" id="ProtNLM"/>
    </source>
</evidence>
<dbReference type="RefSeq" id="WP_188320869.1">
    <property type="nucleotide sequence ID" value="NZ_CP060203.1"/>
</dbReference>
<dbReference type="KEGG" id="cmaq:H0S70_11265"/>
<dbReference type="AlphaFoldDB" id="A0A7H1DVB9"/>
<sequence>MKKISLLLFSAAAFTVSCKNTKATESQTKATSEATAAPARENTAATDATAQNSATVTTSTDGNRPALNPAHGEPYHRCDIQVGAPLDSPAPVQPAAPQVIPQQAPVSNNFNTNPIAPSAAPAPSVSSTSSLGPKPALNPPHGQPHHRCDLQVGAPLT</sequence>
<evidence type="ECO:0000256" key="1">
    <source>
        <dbReference type="SAM" id="MobiDB-lite"/>
    </source>
</evidence>
<gene>
    <name evidence="2" type="ORF">H0S70_11265</name>
</gene>
<evidence type="ECO:0000313" key="3">
    <source>
        <dbReference type="Proteomes" id="UP000516438"/>
    </source>
</evidence>
<organism evidence="2 3">
    <name type="scientific">Chryseobacterium manosquense</name>
    <dbReference type="NCBI Taxonomy" id="2754694"/>
    <lineage>
        <taxon>Bacteria</taxon>
        <taxon>Pseudomonadati</taxon>
        <taxon>Bacteroidota</taxon>
        <taxon>Flavobacteriia</taxon>
        <taxon>Flavobacteriales</taxon>
        <taxon>Weeksellaceae</taxon>
        <taxon>Chryseobacterium group</taxon>
        <taxon>Chryseobacterium</taxon>
    </lineage>
</organism>
<feature type="region of interest" description="Disordered" evidence="1">
    <location>
        <begin position="20"/>
        <end position="157"/>
    </location>
</feature>
<evidence type="ECO:0000313" key="2">
    <source>
        <dbReference type="EMBL" id="QNS40927.1"/>
    </source>
</evidence>
<dbReference type="EMBL" id="CP060203">
    <property type="protein sequence ID" value="QNS40927.1"/>
    <property type="molecule type" value="Genomic_DNA"/>
</dbReference>
<dbReference type="PROSITE" id="PS51257">
    <property type="entry name" value="PROKAR_LIPOPROTEIN"/>
    <property type="match status" value="1"/>
</dbReference>
<name>A0A7H1DVB9_9FLAO</name>
<feature type="compositionally biased region" description="Polar residues" evidence="1">
    <location>
        <begin position="49"/>
        <end position="62"/>
    </location>
</feature>
<feature type="compositionally biased region" description="Low complexity" evidence="1">
    <location>
        <begin position="114"/>
        <end position="135"/>
    </location>
</feature>
<feature type="compositionally biased region" description="Low complexity" evidence="1">
    <location>
        <begin position="34"/>
        <end position="48"/>
    </location>
</feature>
<reference evidence="2 3" key="1">
    <citation type="submission" date="2020-07" db="EMBL/GenBank/DDBJ databases">
        <title>Complete genome and description of Chryseobacterium manosquense strain Marseille-Q2069 sp. nov.</title>
        <authorList>
            <person name="Boxberger M."/>
        </authorList>
    </citation>
    <scope>NUCLEOTIDE SEQUENCE [LARGE SCALE GENOMIC DNA]</scope>
    <source>
        <strain evidence="2 3">Marseille-Q2069</strain>
    </source>
</reference>
<protein>
    <recommendedName>
        <fullName evidence="4">Lipoprotein</fullName>
    </recommendedName>
</protein>
<dbReference type="Proteomes" id="UP000516438">
    <property type="component" value="Chromosome"/>
</dbReference>
<feature type="compositionally biased region" description="Polar residues" evidence="1">
    <location>
        <begin position="20"/>
        <end position="33"/>
    </location>
</feature>